<dbReference type="EC" id="3.1.3.5" evidence="1"/>
<protein>
    <submittedName>
        <fullName evidence="1">7-methylguanosine phosphate-specific 5'-nucleotidase</fullName>
        <ecNumber evidence="1">3.1.3.5</ecNumber>
    </submittedName>
</protein>
<accession>A0ACC2SJJ2</accession>
<evidence type="ECO:0000313" key="2">
    <source>
        <dbReference type="Proteomes" id="UP001165960"/>
    </source>
</evidence>
<gene>
    <name evidence="1" type="primary">NT5C3B_4</name>
    <name evidence="1" type="ORF">DSO57_1012118</name>
</gene>
<dbReference type="Proteomes" id="UP001165960">
    <property type="component" value="Unassembled WGS sequence"/>
</dbReference>
<dbReference type="EMBL" id="QTSX02005013">
    <property type="protein sequence ID" value="KAJ9062327.1"/>
    <property type="molecule type" value="Genomic_DNA"/>
</dbReference>
<organism evidence="1 2">
    <name type="scientific">Entomophthora muscae</name>
    <dbReference type="NCBI Taxonomy" id="34485"/>
    <lineage>
        <taxon>Eukaryota</taxon>
        <taxon>Fungi</taxon>
        <taxon>Fungi incertae sedis</taxon>
        <taxon>Zoopagomycota</taxon>
        <taxon>Entomophthoromycotina</taxon>
        <taxon>Entomophthoromycetes</taxon>
        <taxon>Entomophthorales</taxon>
        <taxon>Entomophthoraceae</taxon>
        <taxon>Entomophthora</taxon>
    </lineage>
</organism>
<evidence type="ECO:0000313" key="1">
    <source>
        <dbReference type="EMBL" id="KAJ9062327.1"/>
    </source>
</evidence>
<comment type="caution">
    <text evidence="1">The sequence shown here is derived from an EMBL/GenBank/DDBJ whole genome shotgun (WGS) entry which is preliminary data.</text>
</comment>
<name>A0ACC2SJJ2_9FUNG</name>
<keyword evidence="2" id="KW-1185">Reference proteome</keyword>
<sequence>MKSQDMLLPHIHVVSNFMEFDPSPPHQIIGFASPLIHPLNKGTVKLENTPFCEEASKRTNVIVIGDSLGDLQMGSSLNHHTRLTVGILNHNINSKLADFAENFDVVLTNDASFAWLNAILASL</sequence>
<reference evidence="1" key="1">
    <citation type="submission" date="2022-04" db="EMBL/GenBank/DDBJ databases">
        <title>Genome of the entomopathogenic fungus Entomophthora muscae.</title>
        <authorList>
            <person name="Elya C."/>
            <person name="Lovett B.R."/>
            <person name="Lee E."/>
            <person name="Macias A.M."/>
            <person name="Hajek A.E."/>
            <person name="De Bivort B.L."/>
            <person name="Kasson M.T."/>
            <person name="De Fine Licht H.H."/>
            <person name="Stajich J.E."/>
        </authorList>
    </citation>
    <scope>NUCLEOTIDE SEQUENCE</scope>
    <source>
        <strain evidence="1">Berkeley</strain>
    </source>
</reference>
<proteinExistence type="predicted"/>
<keyword evidence="1" id="KW-0378">Hydrolase</keyword>